<gene>
    <name evidence="2" type="ORF">MNEG_12157</name>
</gene>
<protein>
    <submittedName>
        <fullName evidence="2">Uncharacterized protein</fullName>
    </submittedName>
</protein>
<proteinExistence type="predicted"/>
<reference evidence="2 3" key="1">
    <citation type="journal article" date="2013" name="BMC Genomics">
        <title>Reconstruction of the lipid metabolism for the microalga Monoraphidium neglectum from its genome sequence reveals characteristics suitable for biofuel production.</title>
        <authorList>
            <person name="Bogen C."/>
            <person name="Al-Dilaimi A."/>
            <person name="Albersmeier A."/>
            <person name="Wichmann J."/>
            <person name="Grundmann M."/>
            <person name="Rupp O."/>
            <person name="Lauersen K.J."/>
            <person name="Blifernez-Klassen O."/>
            <person name="Kalinowski J."/>
            <person name="Goesmann A."/>
            <person name="Mussgnug J.H."/>
            <person name="Kruse O."/>
        </authorList>
    </citation>
    <scope>NUCLEOTIDE SEQUENCE [LARGE SCALE GENOMIC DNA]</scope>
    <source>
        <strain evidence="2 3">SAG 48.87</strain>
    </source>
</reference>
<evidence type="ECO:0000313" key="3">
    <source>
        <dbReference type="Proteomes" id="UP000054498"/>
    </source>
</evidence>
<dbReference type="AlphaFoldDB" id="A0A0D2J7N3"/>
<organism evidence="2 3">
    <name type="scientific">Monoraphidium neglectum</name>
    <dbReference type="NCBI Taxonomy" id="145388"/>
    <lineage>
        <taxon>Eukaryota</taxon>
        <taxon>Viridiplantae</taxon>
        <taxon>Chlorophyta</taxon>
        <taxon>core chlorophytes</taxon>
        <taxon>Chlorophyceae</taxon>
        <taxon>CS clade</taxon>
        <taxon>Sphaeropleales</taxon>
        <taxon>Selenastraceae</taxon>
        <taxon>Monoraphidium</taxon>
    </lineage>
</organism>
<feature type="region of interest" description="Disordered" evidence="1">
    <location>
        <begin position="1"/>
        <end position="51"/>
    </location>
</feature>
<feature type="compositionally biased region" description="Acidic residues" evidence="1">
    <location>
        <begin position="24"/>
        <end position="34"/>
    </location>
</feature>
<dbReference type="RefSeq" id="XP_013894827.1">
    <property type="nucleotide sequence ID" value="XM_014039373.1"/>
</dbReference>
<dbReference type="Proteomes" id="UP000054498">
    <property type="component" value="Unassembled WGS sequence"/>
</dbReference>
<dbReference type="GeneID" id="25729491"/>
<accession>A0A0D2J7N3</accession>
<sequence>MSTRHLRKLQQRLPDAPAAKDGGGSDEEESEEDSPPAKAPFNPFDLLTDEE</sequence>
<evidence type="ECO:0000313" key="2">
    <source>
        <dbReference type="EMBL" id="KIY95807.1"/>
    </source>
</evidence>
<dbReference type="EMBL" id="KK103315">
    <property type="protein sequence ID" value="KIY95807.1"/>
    <property type="molecule type" value="Genomic_DNA"/>
</dbReference>
<dbReference type="KEGG" id="mng:MNEG_12157"/>
<keyword evidence="3" id="KW-1185">Reference proteome</keyword>
<evidence type="ECO:0000256" key="1">
    <source>
        <dbReference type="SAM" id="MobiDB-lite"/>
    </source>
</evidence>
<feature type="non-terminal residue" evidence="2">
    <location>
        <position position="51"/>
    </location>
</feature>
<name>A0A0D2J7N3_9CHLO</name>
<feature type="compositionally biased region" description="Basic residues" evidence="1">
    <location>
        <begin position="1"/>
        <end position="10"/>
    </location>
</feature>